<proteinExistence type="predicted"/>
<name>A0A3M7S1H6_BRAPC</name>
<comment type="caution">
    <text evidence="1">The sequence shown here is derived from an EMBL/GenBank/DDBJ whole genome shotgun (WGS) entry which is preliminary data.</text>
</comment>
<sequence>MDYFSLFFFGKKLLVVPLEENLQKYRILITQRLSLIESKLMTAQQFLQIFRPKSEKLFFMICKIKETQFHYLTRIGRKKFNCTFIKHYFVLI</sequence>
<organism evidence="1 2">
    <name type="scientific">Brachionus plicatilis</name>
    <name type="common">Marine rotifer</name>
    <name type="synonym">Brachionus muelleri</name>
    <dbReference type="NCBI Taxonomy" id="10195"/>
    <lineage>
        <taxon>Eukaryota</taxon>
        <taxon>Metazoa</taxon>
        <taxon>Spiralia</taxon>
        <taxon>Gnathifera</taxon>
        <taxon>Rotifera</taxon>
        <taxon>Eurotatoria</taxon>
        <taxon>Monogononta</taxon>
        <taxon>Pseudotrocha</taxon>
        <taxon>Ploima</taxon>
        <taxon>Brachionidae</taxon>
        <taxon>Brachionus</taxon>
    </lineage>
</organism>
<protein>
    <submittedName>
        <fullName evidence="1">Uncharacterized protein</fullName>
    </submittedName>
</protein>
<dbReference type="AlphaFoldDB" id="A0A3M7S1H6"/>
<accession>A0A3M7S1H6</accession>
<gene>
    <name evidence="1" type="ORF">BpHYR1_007545</name>
</gene>
<reference evidence="1 2" key="1">
    <citation type="journal article" date="2018" name="Sci. Rep.">
        <title>Genomic signatures of local adaptation to the degree of environmental predictability in rotifers.</title>
        <authorList>
            <person name="Franch-Gras L."/>
            <person name="Hahn C."/>
            <person name="Garcia-Roger E.M."/>
            <person name="Carmona M.J."/>
            <person name="Serra M."/>
            <person name="Gomez A."/>
        </authorList>
    </citation>
    <scope>NUCLEOTIDE SEQUENCE [LARGE SCALE GENOMIC DNA]</scope>
    <source>
        <strain evidence="1">HYR1</strain>
    </source>
</reference>
<evidence type="ECO:0000313" key="1">
    <source>
        <dbReference type="EMBL" id="RNA29673.1"/>
    </source>
</evidence>
<evidence type="ECO:0000313" key="2">
    <source>
        <dbReference type="Proteomes" id="UP000276133"/>
    </source>
</evidence>
<dbReference type="EMBL" id="REGN01002176">
    <property type="protein sequence ID" value="RNA29673.1"/>
    <property type="molecule type" value="Genomic_DNA"/>
</dbReference>
<dbReference type="Proteomes" id="UP000276133">
    <property type="component" value="Unassembled WGS sequence"/>
</dbReference>
<keyword evidence="2" id="KW-1185">Reference proteome</keyword>